<gene>
    <name evidence="2" type="ORF">SYV04_35420</name>
</gene>
<dbReference type="RefSeq" id="WP_321550447.1">
    <property type="nucleotide sequence ID" value="NZ_JAXIVS010000016.1"/>
</dbReference>
<sequence length="537" mass="58894">MNAAMKACLALFGLLLALGSPAFAKGPAPRRGPLVFSGNVVLNDEVYLAVLELPPDFVPDKSGAAQVRSRLLSFLHRAGYELAQVETAVDKGRILVDIDEGRVEKIILRGQGTLRTVQVLLGLSLPHNVFNRPYLERQLATLRQESGVEVERFELVRTSEVPHVGPQVEDLGPIIDDIGKFVGHPLIPPRADYELHIVFRRREWATGLGVVAGLSGVDGLRLGLEYRGENLWLKGDRWSAGGQLGANLRTRIADEHAYLALTRAIAELHWLTPPLGRKLRPVLSARGELTSRQRPDVGLESYFSTRVQLGLSLSYEFIPGALVALGVGGDELEVFALRGVEGLGVPAGVAPSSSLRPFLAAGAQLIFDPDEIRRDRRHELELSSRHYPGASGSDYGLTSYRYQKVFEIGWHDVWLTSRGAYLWGQPPFVEEQPVGGLHVRGVFGTRFYARRVASAGLEANFSITRDIYKLGAFTDIAVFGDIDRGSNTEKARVVASLGPGFHVLIADAFQLDLYYSLGFAGRGQAERGFTLNLRQAF</sequence>
<accession>A0ABU5HEE8</accession>
<evidence type="ECO:0000313" key="3">
    <source>
        <dbReference type="Proteomes" id="UP001291309"/>
    </source>
</evidence>
<reference evidence="2 3" key="1">
    <citation type="submission" date="2023-12" db="EMBL/GenBank/DDBJ databases">
        <title>the genome sequence of Hyalangium sp. s54d21.</title>
        <authorList>
            <person name="Zhang X."/>
        </authorList>
    </citation>
    <scope>NUCLEOTIDE SEQUENCE [LARGE SCALE GENOMIC DNA]</scope>
    <source>
        <strain evidence="3">s54d21</strain>
    </source>
</reference>
<dbReference type="Proteomes" id="UP001291309">
    <property type="component" value="Unassembled WGS sequence"/>
</dbReference>
<comment type="caution">
    <text evidence="2">The sequence shown here is derived from an EMBL/GenBank/DDBJ whole genome shotgun (WGS) entry which is preliminary data.</text>
</comment>
<evidence type="ECO:0000313" key="2">
    <source>
        <dbReference type="EMBL" id="MDY7231731.1"/>
    </source>
</evidence>
<proteinExistence type="predicted"/>
<feature type="chain" id="PRO_5045961794" description="Bacterial surface antigen (D15) domain-containing protein" evidence="1">
    <location>
        <begin position="25"/>
        <end position="537"/>
    </location>
</feature>
<name>A0ABU5HEE8_9BACT</name>
<keyword evidence="3" id="KW-1185">Reference proteome</keyword>
<organism evidence="2 3">
    <name type="scientific">Hyalangium rubrum</name>
    <dbReference type="NCBI Taxonomy" id="3103134"/>
    <lineage>
        <taxon>Bacteria</taxon>
        <taxon>Pseudomonadati</taxon>
        <taxon>Myxococcota</taxon>
        <taxon>Myxococcia</taxon>
        <taxon>Myxococcales</taxon>
        <taxon>Cystobacterineae</taxon>
        <taxon>Archangiaceae</taxon>
        <taxon>Hyalangium</taxon>
    </lineage>
</organism>
<keyword evidence="1" id="KW-0732">Signal</keyword>
<feature type="signal peptide" evidence="1">
    <location>
        <begin position="1"/>
        <end position="24"/>
    </location>
</feature>
<evidence type="ECO:0008006" key="4">
    <source>
        <dbReference type="Google" id="ProtNLM"/>
    </source>
</evidence>
<evidence type="ECO:0000256" key="1">
    <source>
        <dbReference type="SAM" id="SignalP"/>
    </source>
</evidence>
<dbReference type="EMBL" id="JAXIVS010000016">
    <property type="protein sequence ID" value="MDY7231731.1"/>
    <property type="molecule type" value="Genomic_DNA"/>
</dbReference>
<dbReference type="Gene3D" id="2.40.160.50">
    <property type="entry name" value="membrane protein fhac: a member of the omp85/tpsb transporter family"/>
    <property type="match status" value="1"/>
</dbReference>
<protein>
    <recommendedName>
        <fullName evidence="4">Bacterial surface antigen (D15) domain-containing protein</fullName>
    </recommendedName>
</protein>